<dbReference type="PANTHER" id="PTHR30160:SF7">
    <property type="entry name" value="ADP-HEPTOSE--LPS HEPTOSYLTRANSFERASE 2"/>
    <property type="match status" value="1"/>
</dbReference>
<name>A0A975YKN7_9PROT</name>
<keyword evidence="4" id="KW-1185">Reference proteome</keyword>
<keyword evidence="1" id="KW-0328">Glycosyltransferase</keyword>
<accession>A0A975YKN7</accession>
<organism evidence="3 4">
    <name type="scientific">Elioraea tepida</name>
    <dbReference type="NCBI Taxonomy" id="2843330"/>
    <lineage>
        <taxon>Bacteria</taxon>
        <taxon>Pseudomonadati</taxon>
        <taxon>Pseudomonadota</taxon>
        <taxon>Alphaproteobacteria</taxon>
        <taxon>Acetobacterales</taxon>
        <taxon>Elioraeaceae</taxon>
        <taxon>Elioraea</taxon>
    </lineage>
</organism>
<protein>
    <submittedName>
        <fullName evidence="3">Glycosyltransferase family 9 protein</fullName>
    </submittedName>
</protein>
<sequence length="324" mass="34210">MRILFMTATRIGDAVLSTGLLDHLLRRHPGASVTVACGPAAVGLFEAMPRLERVIAVEKRRLRLHWLALWREVAATRWDVVVDLRGSFLSAFLRARTRHILRGRRGGDHRVAALGALFGLDPPPLPVVWTSEAHRAKAAHLIPPGPPVIGLGPTANWPGKVWEPRRFVALFDRLAAADGPLPGARAAVFAGPGPAERAMAEPVLAALPRGRTIDLAGKLSLAEAAAALSRCALFVGNDSGLMHLAAAAGAPTLGLFGPSPPEQYAPLGPRSAFVCTPETVEELTGRPGYDHRTTGSLMGTLSVESVYTAASGLLARLPAPLAAQ</sequence>
<dbReference type="PANTHER" id="PTHR30160">
    <property type="entry name" value="TETRAACYLDISACCHARIDE 4'-KINASE-RELATED"/>
    <property type="match status" value="1"/>
</dbReference>
<dbReference type="Proteomes" id="UP000694001">
    <property type="component" value="Chromosome"/>
</dbReference>
<evidence type="ECO:0000313" key="4">
    <source>
        <dbReference type="Proteomes" id="UP000694001"/>
    </source>
</evidence>
<gene>
    <name evidence="3" type="ORF">KO353_05720</name>
</gene>
<dbReference type="RefSeq" id="WP_218286755.1">
    <property type="nucleotide sequence ID" value="NZ_CP076448.1"/>
</dbReference>
<dbReference type="GO" id="GO:0005829">
    <property type="term" value="C:cytosol"/>
    <property type="evidence" value="ECO:0007669"/>
    <property type="project" value="TreeGrafter"/>
</dbReference>
<evidence type="ECO:0000256" key="1">
    <source>
        <dbReference type="ARBA" id="ARBA00022676"/>
    </source>
</evidence>
<evidence type="ECO:0000256" key="2">
    <source>
        <dbReference type="ARBA" id="ARBA00022679"/>
    </source>
</evidence>
<dbReference type="InterPro" id="IPR002201">
    <property type="entry name" value="Glyco_trans_9"/>
</dbReference>
<dbReference type="InterPro" id="IPR051199">
    <property type="entry name" value="LPS_LOS_Heptosyltrfase"/>
</dbReference>
<dbReference type="CDD" id="cd03789">
    <property type="entry name" value="GT9_LPS_heptosyltransferase"/>
    <property type="match status" value="1"/>
</dbReference>
<dbReference type="AlphaFoldDB" id="A0A975YKN7"/>
<dbReference type="Pfam" id="PF01075">
    <property type="entry name" value="Glyco_transf_9"/>
    <property type="match status" value="1"/>
</dbReference>
<dbReference type="EMBL" id="CP076448">
    <property type="protein sequence ID" value="QXM25703.1"/>
    <property type="molecule type" value="Genomic_DNA"/>
</dbReference>
<reference evidence="3" key="1">
    <citation type="submission" date="2021-06" db="EMBL/GenBank/DDBJ databases">
        <title>Elioraea tepida, sp. nov., a moderately thermophilic aerobic anoxygenic phototrophic bacterium isolated from an alkaline siliceous hot spring mat community in Yellowstone National Park, WY, USA.</title>
        <authorList>
            <person name="Saini M.K."/>
            <person name="Yoshida S."/>
            <person name="Sebastian A."/>
            <person name="Hirose S."/>
            <person name="Hara E."/>
            <person name="Tamaki H."/>
            <person name="Soulier N.T."/>
            <person name="Albert I."/>
            <person name="Hanada S."/>
            <person name="Bryant D.A."/>
            <person name="Tank M."/>
        </authorList>
    </citation>
    <scope>NUCLEOTIDE SEQUENCE</scope>
    <source>
        <strain evidence="3">MS-P2</strain>
    </source>
</reference>
<keyword evidence="2" id="KW-0808">Transferase</keyword>
<dbReference type="KEGG" id="elio:KO353_05720"/>
<dbReference type="GO" id="GO:0008713">
    <property type="term" value="F:ADP-heptose-lipopolysaccharide heptosyltransferase activity"/>
    <property type="evidence" value="ECO:0007669"/>
    <property type="project" value="TreeGrafter"/>
</dbReference>
<dbReference type="GO" id="GO:0009244">
    <property type="term" value="P:lipopolysaccharide core region biosynthetic process"/>
    <property type="evidence" value="ECO:0007669"/>
    <property type="project" value="TreeGrafter"/>
</dbReference>
<evidence type="ECO:0000313" key="3">
    <source>
        <dbReference type="EMBL" id="QXM25703.1"/>
    </source>
</evidence>
<proteinExistence type="predicted"/>